<dbReference type="InterPro" id="IPR014718">
    <property type="entry name" value="GH-type_carb-bd"/>
</dbReference>
<dbReference type="GO" id="GO:0030246">
    <property type="term" value="F:carbohydrate binding"/>
    <property type="evidence" value="ECO:0007669"/>
    <property type="project" value="InterPro"/>
</dbReference>
<dbReference type="FunFam" id="3.30.2080.10:FF:000001">
    <property type="entry name" value="Alpha-1,2-mannosidase subfamily"/>
    <property type="match status" value="1"/>
</dbReference>
<evidence type="ECO:0000256" key="3">
    <source>
        <dbReference type="ARBA" id="ARBA00022837"/>
    </source>
</evidence>
<dbReference type="InterPro" id="IPR050883">
    <property type="entry name" value="PNGase"/>
</dbReference>
<name>A0AAN4W2A2_9BACT</name>
<feature type="domain" description="Glycosyl hydrolase family 92 N-terminal" evidence="6">
    <location>
        <begin position="33"/>
        <end position="265"/>
    </location>
</feature>
<evidence type="ECO:0000256" key="1">
    <source>
        <dbReference type="ARBA" id="ARBA00001913"/>
    </source>
</evidence>
<comment type="subunit">
    <text evidence="2">Monomer.</text>
</comment>
<keyword evidence="8" id="KW-1185">Reference proteome</keyword>
<dbReference type="Proteomes" id="UP001310022">
    <property type="component" value="Unassembled WGS sequence"/>
</dbReference>
<gene>
    <name evidence="7" type="ORF">PEDI_39280</name>
</gene>
<dbReference type="NCBIfam" id="TIGR01180">
    <property type="entry name" value="aman2_put"/>
    <property type="match status" value="1"/>
</dbReference>
<comment type="caution">
    <text evidence="7">The sequence shown here is derived from an EMBL/GenBank/DDBJ whole genome shotgun (WGS) entry which is preliminary data.</text>
</comment>
<dbReference type="AlphaFoldDB" id="A0AAN4W2A2"/>
<feature type="domain" description="Glycosyl hydrolase family 92" evidence="5">
    <location>
        <begin position="271"/>
        <end position="731"/>
    </location>
</feature>
<dbReference type="Gene3D" id="1.20.1610.10">
    <property type="entry name" value="alpha-1,2-mannosidases domains"/>
    <property type="match status" value="1"/>
</dbReference>
<evidence type="ECO:0000313" key="8">
    <source>
        <dbReference type="Proteomes" id="UP001310022"/>
    </source>
</evidence>
<dbReference type="Gene3D" id="3.30.2080.10">
    <property type="entry name" value="GH92 mannosidase domain"/>
    <property type="match status" value="1"/>
</dbReference>
<evidence type="ECO:0000259" key="5">
    <source>
        <dbReference type="Pfam" id="PF07971"/>
    </source>
</evidence>
<dbReference type="InterPro" id="IPR012939">
    <property type="entry name" value="Glyco_hydro_92"/>
</dbReference>
<dbReference type="Pfam" id="PF17678">
    <property type="entry name" value="Glyco_hydro_92N"/>
    <property type="match status" value="1"/>
</dbReference>
<dbReference type="GO" id="GO:0000224">
    <property type="term" value="F:peptide-N4-(N-acetyl-beta-glucosaminyl)asparagine amidase activity"/>
    <property type="evidence" value="ECO:0007669"/>
    <property type="project" value="TreeGrafter"/>
</dbReference>
<evidence type="ECO:0000313" key="7">
    <source>
        <dbReference type="EMBL" id="GJM63376.1"/>
    </source>
</evidence>
<accession>A0AAN4W2A2</accession>
<protein>
    <recommendedName>
        <fullName evidence="9">Sugar hydrolase</fullName>
    </recommendedName>
</protein>
<feature type="chain" id="PRO_5042898691" description="Sugar hydrolase" evidence="4">
    <location>
        <begin position="18"/>
        <end position="743"/>
    </location>
</feature>
<keyword evidence="3" id="KW-0106">Calcium</keyword>
<organism evidence="7 8">
    <name type="scientific">Persicobacter diffluens</name>
    <dbReference type="NCBI Taxonomy" id="981"/>
    <lineage>
        <taxon>Bacteria</taxon>
        <taxon>Pseudomonadati</taxon>
        <taxon>Bacteroidota</taxon>
        <taxon>Cytophagia</taxon>
        <taxon>Cytophagales</taxon>
        <taxon>Persicobacteraceae</taxon>
        <taxon>Persicobacter</taxon>
    </lineage>
</organism>
<dbReference type="Pfam" id="PF07971">
    <property type="entry name" value="Glyco_hydro_92"/>
    <property type="match status" value="1"/>
</dbReference>
<dbReference type="SUPFAM" id="SSF48208">
    <property type="entry name" value="Six-hairpin glycosidases"/>
    <property type="match status" value="1"/>
</dbReference>
<dbReference type="Gene3D" id="2.70.98.10">
    <property type="match status" value="1"/>
</dbReference>
<dbReference type="InterPro" id="IPR008928">
    <property type="entry name" value="6-hairpin_glycosidase_sf"/>
</dbReference>
<sequence>MKRIYFSLLVLASALWACQPEEQQVSEIDFTQHVNPLIGSGGHGHVFVGANVPFGMMQLGPVNLSKGWDWCSGYHDTDSTVIGFSHTRLSGTGIGDLGDVLLMPMTGALNFDKGTPENMAAGFVSTFDKAKEIAQPGFYQVELEKYGVLAQLTASERVGFHHYDFPSKEGNFLLLDLGEGIGKDEVVTSGLELINDHTIVGYRASKGWAQSQKVYFVAQSSAPLKLEALKVDGVAVQSTSAEGKVVQLGLSIPDQSSLDLKVALSYVSIENAEKNLKAEGQIDFEQAKINAKEKWNAELGKIEASFEDQANQEIFYTGLYHAAFAPQIFSDVTGDYMGADGLAKHADHNTYTVFSLWDTYRATHPLFNILQPNRVNDFVATMLNIYEEQGKLPVWHLVGNETNTMVGYHAVPVIVDAYLKGYTDFDVEKAYEAMKSFAKSEERGLKYVNEIEYIPADKEGWSVAKALEYAIDDHAIAAMAKSLGREEDYEYFNKRAKYYQHYFDVETGFMRGKLENGQWRTPFNPSHSLHMEDDYVEGNAWQYTWLVPHDVKGMAQLFGGKDKMLQQLDNLFAASSELNEGASIDISGMIGQYAHGNEPSHHIIYLYNMLGQHWKGEPLIQEVYEQFYKANPNGLIGNEDCGQMSSWFIFSALGFYPVDPVGGEYVFGSPLVEQASVQLPNGKAFSVKKTKTGEKNTFLQEIRLNGERMDRNALKHSELMAGGSIEYVMGDKPNHDLFKIFTN</sequence>
<dbReference type="InterPro" id="IPR041371">
    <property type="entry name" value="GH92_N"/>
</dbReference>
<evidence type="ECO:0000256" key="2">
    <source>
        <dbReference type="ARBA" id="ARBA00011245"/>
    </source>
</evidence>
<evidence type="ECO:0000256" key="4">
    <source>
        <dbReference type="SAM" id="SignalP"/>
    </source>
</evidence>
<dbReference type="PANTHER" id="PTHR12143:SF39">
    <property type="entry name" value="SECRETED PROTEIN"/>
    <property type="match status" value="1"/>
</dbReference>
<proteinExistence type="predicted"/>
<reference evidence="7 8" key="1">
    <citation type="submission" date="2021-12" db="EMBL/GenBank/DDBJ databases">
        <title>Genome sequencing of bacteria with rrn-lacking chromosome and rrn-plasmid.</title>
        <authorList>
            <person name="Anda M."/>
            <person name="Iwasaki W."/>
        </authorList>
    </citation>
    <scope>NUCLEOTIDE SEQUENCE [LARGE SCALE GENOMIC DNA]</scope>
    <source>
        <strain evidence="7 8">NBRC 15940</strain>
    </source>
</reference>
<dbReference type="Gene3D" id="1.20.1050.60">
    <property type="entry name" value="alpha-1,2-mannosidase"/>
    <property type="match status" value="1"/>
</dbReference>
<dbReference type="EMBL" id="BQKE01000002">
    <property type="protein sequence ID" value="GJM63376.1"/>
    <property type="molecule type" value="Genomic_DNA"/>
</dbReference>
<dbReference type="RefSeq" id="WP_338238544.1">
    <property type="nucleotide sequence ID" value="NZ_BQKE01000002.1"/>
</dbReference>
<evidence type="ECO:0008006" key="9">
    <source>
        <dbReference type="Google" id="ProtNLM"/>
    </source>
</evidence>
<dbReference type="PANTHER" id="PTHR12143">
    <property type="entry name" value="PEPTIDE N-GLYCANASE PNGASE -RELATED"/>
    <property type="match status" value="1"/>
</dbReference>
<feature type="signal peptide" evidence="4">
    <location>
        <begin position="1"/>
        <end position="17"/>
    </location>
</feature>
<dbReference type="InterPro" id="IPR005887">
    <property type="entry name" value="GH92_a_mannosidase_put"/>
</dbReference>
<comment type="cofactor">
    <cofactor evidence="1">
        <name>Ca(2+)</name>
        <dbReference type="ChEBI" id="CHEBI:29108"/>
    </cofactor>
</comment>
<dbReference type="GO" id="GO:0005829">
    <property type="term" value="C:cytosol"/>
    <property type="evidence" value="ECO:0007669"/>
    <property type="project" value="TreeGrafter"/>
</dbReference>
<dbReference type="GO" id="GO:0006516">
    <property type="term" value="P:glycoprotein catabolic process"/>
    <property type="evidence" value="ECO:0007669"/>
    <property type="project" value="TreeGrafter"/>
</dbReference>
<dbReference type="FunFam" id="1.20.1050.60:FF:000001">
    <property type="entry name" value="Putative alpha-1,2-mannosidase"/>
    <property type="match status" value="1"/>
</dbReference>
<keyword evidence="4" id="KW-0732">Signal</keyword>
<dbReference type="GO" id="GO:0005975">
    <property type="term" value="P:carbohydrate metabolic process"/>
    <property type="evidence" value="ECO:0007669"/>
    <property type="project" value="InterPro"/>
</dbReference>
<evidence type="ECO:0000259" key="6">
    <source>
        <dbReference type="Pfam" id="PF17678"/>
    </source>
</evidence>